<evidence type="ECO:0000313" key="2">
    <source>
        <dbReference type="EMBL" id="ESQ43927.1"/>
    </source>
</evidence>
<protein>
    <recommendedName>
        <fullName evidence="1">NYN domain-containing protein</fullName>
    </recommendedName>
</protein>
<name>V4LN68_EUTSA</name>
<accession>V4LN68</accession>
<dbReference type="OMA" id="LESEDYC"/>
<dbReference type="GO" id="GO:0005777">
    <property type="term" value="C:peroxisome"/>
    <property type="evidence" value="ECO:0007669"/>
    <property type="project" value="InterPro"/>
</dbReference>
<dbReference type="Gramene" id="ESQ43927">
    <property type="protein sequence ID" value="ESQ43927"/>
    <property type="gene ID" value="EUTSA_v10006280mg"/>
</dbReference>
<dbReference type="STRING" id="72664.V4LN68"/>
<organism evidence="2 3">
    <name type="scientific">Eutrema salsugineum</name>
    <name type="common">Saltwater cress</name>
    <name type="synonym">Sisymbrium salsugineum</name>
    <dbReference type="NCBI Taxonomy" id="72664"/>
    <lineage>
        <taxon>Eukaryota</taxon>
        <taxon>Viridiplantae</taxon>
        <taxon>Streptophyta</taxon>
        <taxon>Embryophyta</taxon>
        <taxon>Tracheophyta</taxon>
        <taxon>Spermatophyta</taxon>
        <taxon>Magnoliopsida</taxon>
        <taxon>eudicotyledons</taxon>
        <taxon>Gunneridae</taxon>
        <taxon>Pentapetalae</taxon>
        <taxon>rosids</taxon>
        <taxon>malvids</taxon>
        <taxon>Brassicales</taxon>
        <taxon>Brassicaceae</taxon>
        <taxon>Eutremeae</taxon>
        <taxon>Eutrema</taxon>
    </lineage>
</organism>
<dbReference type="CDD" id="cd10910">
    <property type="entry name" value="PIN_limkain_b1_N_like"/>
    <property type="match status" value="1"/>
</dbReference>
<dbReference type="PANTHER" id="PTHR14379">
    <property type="entry name" value="LIMKAIN B LKAP"/>
    <property type="match status" value="1"/>
</dbReference>
<proteinExistence type="predicted"/>
<keyword evidence="3" id="KW-1185">Reference proteome</keyword>
<dbReference type="AlphaFoldDB" id="V4LN68"/>
<dbReference type="GO" id="GO:0004540">
    <property type="term" value="F:RNA nuclease activity"/>
    <property type="evidence" value="ECO:0007669"/>
    <property type="project" value="InterPro"/>
</dbReference>
<evidence type="ECO:0000313" key="3">
    <source>
        <dbReference type="Proteomes" id="UP000030689"/>
    </source>
</evidence>
<evidence type="ECO:0000259" key="1">
    <source>
        <dbReference type="Pfam" id="PF01936"/>
    </source>
</evidence>
<feature type="domain" description="NYN" evidence="1">
    <location>
        <begin position="13"/>
        <end position="115"/>
    </location>
</feature>
<sequence>MSFPLKVYKDGNTCVFWDVSNYPIPDGQDPVLLSRDIKEALVKEGFNGEVTIKAYVDKLSDELQSQYSDANVKVTIFPEGGKFGRISFMLVDVLMWAMSNPGDSNLIVLSKNVIGDAISSFQGLYARNRGVLLSDTDPTWSLPCETALSFLTCLFDNRRKR</sequence>
<dbReference type="EMBL" id="KI517455">
    <property type="protein sequence ID" value="ESQ43927.1"/>
    <property type="molecule type" value="Genomic_DNA"/>
</dbReference>
<gene>
    <name evidence="2" type="ORF">EUTSA_v10006280mg</name>
</gene>
<dbReference type="InterPro" id="IPR024768">
    <property type="entry name" value="Marf1"/>
</dbReference>
<dbReference type="Pfam" id="PF01936">
    <property type="entry name" value="NYN"/>
    <property type="match status" value="1"/>
</dbReference>
<dbReference type="InterPro" id="IPR021139">
    <property type="entry name" value="NYN"/>
</dbReference>
<dbReference type="PANTHER" id="PTHR14379:SF55">
    <property type="entry name" value="NYN DOMAIN-CONTAINING PROTEIN"/>
    <property type="match status" value="1"/>
</dbReference>
<dbReference type="GO" id="GO:0010468">
    <property type="term" value="P:regulation of gene expression"/>
    <property type="evidence" value="ECO:0007669"/>
    <property type="project" value="InterPro"/>
</dbReference>
<dbReference type="KEGG" id="eus:EUTSA_v10006280mg"/>
<reference evidence="2 3" key="1">
    <citation type="journal article" date="2013" name="Front. Plant Sci.">
        <title>The Reference Genome of the Halophytic Plant Eutrema salsugineum.</title>
        <authorList>
            <person name="Yang R."/>
            <person name="Jarvis D.E."/>
            <person name="Chen H."/>
            <person name="Beilstein M.A."/>
            <person name="Grimwood J."/>
            <person name="Jenkins J."/>
            <person name="Shu S."/>
            <person name="Prochnik S."/>
            <person name="Xin M."/>
            <person name="Ma C."/>
            <person name="Schmutz J."/>
            <person name="Wing R.A."/>
            <person name="Mitchell-Olds T."/>
            <person name="Schumaker K.S."/>
            <person name="Wang X."/>
        </authorList>
    </citation>
    <scope>NUCLEOTIDE SEQUENCE [LARGE SCALE GENOMIC DNA]</scope>
</reference>
<dbReference type="OrthoDB" id="1113968at2759"/>
<dbReference type="Proteomes" id="UP000030689">
    <property type="component" value="Unassembled WGS sequence"/>
</dbReference>